<organism evidence="7 8">
    <name type="scientific">Rouxiella badensis</name>
    <dbReference type="NCBI Taxonomy" id="1646377"/>
    <lineage>
        <taxon>Bacteria</taxon>
        <taxon>Pseudomonadati</taxon>
        <taxon>Pseudomonadota</taxon>
        <taxon>Gammaproteobacteria</taxon>
        <taxon>Enterobacterales</taxon>
        <taxon>Yersiniaceae</taxon>
        <taxon>Rouxiella</taxon>
    </lineage>
</organism>
<reference evidence="7 8" key="1">
    <citation type="journal article" date="2017" name="Int. J. Syst. Evol. Microbiol.">
        <title>Rouxiella badensis sp. nov. and Rouxiella silvae sp. nov. isolated from peat bog soil in Germany and emendation of the genus description.</title>
        <authorList>
            <person name="Le Fleche-Mateos A."/>
            <person name="Kugler J.H."/>
            <person name="Hansen S.H."/>
            <person name="Syldatk C."/>
            <person name="Hausmann R."/>
            <person name="Lomprez F."/>
            <person name="Vandenbogaert M."/>
            <person name="Manuguerra J.C."/>
            <person name="Grimont P.A."/>
        </authorList>
    </citation>
    <scope>NUCLEOTIDE SEQUENCE [LARGE SCALE GENOMIC DNA]</scope>
    <source>
        <strain evidence="7 8">DSM 100043</strain>
    </source>
</reference>
<evidence type="ECO:0000256" key="2">
    <source>
        <dbReference type="ARBA" id="ARBA00023002"/>
    </source>
</evidence>
<dbReference type="InterPro" id="IPR006139">
    <property type="entry name" value="D-isomer_2_OHA_DH_cat_dom"/>
</dbReference>
<accession>A0A1X0WH79</accession>
<feature type="domain" description="D-isomer specific 2-hydroxyacid dehydrogenase NAD-binding" evidence="6">
    <location>
        <begin position="114"/>
        <end position="288"/>
    </location>
</feature>
<dbReference type="GO" id="GO:0016616">
    <property type="term" value="F:oxidoreductase activity, acting on the CH-OH group of donors, NAD or NADP as acceptor"/>
    <property type="evidence" value="ECO:0007669"/>
    <property type="project" value="InterPro"/>
</dbReference>
<dbReference type="PANTHER" id="PTHR42789">
    <property type="entry name" value="D-ISOMER SPECIFIC 2-HYDROXYACID DEHYDROGENASE FAMILY PROTEIN (AFU_ORTHOLOGUE AFUA_6G10090)"/>
    <property type="match status" value="1"/>
</dbReference>
<dbReference type="SUPFAM" id="SSF51735">
    <property type="entry name" value="NAD(P)-binding Rossmann-fold domains"/>
    <property type="match status" value="1"/>
</dbReference>
<dbReference type="RefSeq" id="WP_017494303.1">
    <property type="nucleotide sequence ID" value="NZ_CP114062.1"/>
</dbReference>
<dbReference type="AlphaFoldDB" id="A0A1X0WH79"/>
<dbReference type="CDD" id="cd12169">
    <property type="entry name" value="PGDH_like_1"/>
    <property type="match status" value="1"/>
</dbReference>
<dbReference type="GeneID" id="93565054"/>
<keyword evidence="8" id="KW-1185">Reference proteome</keyword>
<evidence type="ECO:0000259" key="6">
    <source>
        <dbReference type="Pfam" id="PF02826"/>
    </source>
</evidence>
<comment type="caution">
    <text evidence="7">The sequence shown here is derived from an EMBL/GenBank/DDBJ whole genome shotgun (WGS) entry which is preliminary data.</text>
</comment>
<dbReference type="InterPro" id="IPR036291">
    <property type="entry name" value="NAD(P)-bd_dom_sf"/>
</dbReference>
<keyword evidence="2 4" id="KW-0560">Oxidoreductase</keyword>
<name>A0A1X0WH79_9GAMM</name>
<evidence type="ECO:0000313" key="8">
    <source>
        <dbReference type="Proteomes" id="UP000192536"/>
    </source>
</evidence>
<evidence type="ECO:0000313" key="7">
    <source>
        <dbReference type="EMBL" id="ORJ26132.1"/>
    </source>
</evidence>
<comment type="similarity">
    <text evidence="1 4">Belongs to the D-isomer specific 2-hydroxyacid dehydrogenase family.</text>
</comment>
<dbReference type="InterPro" id="IPR006140">
    <property type="entry name" value="D-isomer_DH_NAD-bd"/>
</dbReference>
<dbReference type="PANTHER" id="PTHR42789:SF1">
    <property type="entry name" value="D-ISOMER SPECIFIC 2-HYDROXYACID DEHYDROGENASE FAMILY PROTEIN (AFU_ORTHOLOGUE AFUA_6G10090)"/>
    <property type="match status" value="1"/>
</dbReference>
<proteinExistence type="inferred from homology"/>
<dbReference type="Pfam" id="PF00389">
    <property type="entry name" value="2-Hacid_dh"/>
    <property type="match status" value="1"/>
</dbReference>
<dbReference type="GO" id="GO:0051287">
    <property type="term" value="F:NAD binding"/>
    <property type="evidence" value="ECO:0007669"/>
    <property type="project" value="InterPro"/>
</dbReference>
<dbReference type="STRING" id="1646377.BS640_07300"/>
<dbReference type="SUPFAM" id="SSF52283">
    <property type="entry name" value="Formate/glycerate dehydrogenase catalytic domain-like"/>
    <property type="match status" value="1"/>
</dbReference>
<evidence type="ECO:0000256" key="1">
    <source>
        <dbReference type="ARBA" id="ARBA00005854"/>
    </source>
</evidence>
<evidence type="ECO:0000256" key="4">
    <source>
        <dbReference type="RuleBase" id="RU003719"/>
    </source>
</evidence>
<dbReference type="Gene3D" id="3.40.50.720">
    <property type="entry name" value="NAD(P)-binding Rossmann-like Domain"/>
    <property type="match status" value="2"/>
</dbReference>
<dbReference type="EMBL" id="MRWE01000009">
    <property type="protein sequence ID" value="ORJ26132.1"/>
    <property type="molecule type" value="Genomic_DNA"/>
</dbReference>
<dbReference type="Proteomes" id="UP000192536">
    <property type="component" value="Unassembled WGS sequence"/>
</dbReference>
<sequence length="319" mass="34430">MTLRCVILDDYQNVALSQADWSALSPKVETLALHNPLHGIEKQVEALFDADIVVIMRERTPFTAELLAKLPNLKLLVTSGMRNAAIDLAAATAQGVTVCGTGSGSTAPMELTWALILGLARHVSVENRSIRNSGPWQSTLGVGLHGKTLGLIGLGKIGQKMAVIAQAFGMKVIAWSQNLTAERAAEFNVELAESKRVLLENSDFVSLHLVLSDRSRGILGAEDFAAMKRSAFLVNTSRAGLVDQDALLDALNTQRIAGAGLDVFSQEPLPDNHPYRHLPNVLATPHLGYVSDDNYKIYFNEAVEDIQAFIAGQPVRVLG</sequence>
<protein>
    <submittedName>
        <fullName evidence="7">Hydroxyacid dehydrogenase</fullName>
    </submittedName>
</protein>
<dbReference type="Pfam" id="PF02826">
    <property type="entry name" value="2-Hacid_dh_C"/>
    <property type="match status" value="1"/>
</dbReference>
<dbReference type="FunFam" id="3.40.50.720:FF:000203">
    <property type="entry name" value="D-3-phosphoglycerate dehydrogenase (SerA)"/>
    <property type="match status" value="1"/>
</dbReference>
<gene>
    <name evidence="7" type="ORF">BS640_07300</name>
</gene>
<feature type="domain" description="D-isomer specific 2-hydroxyacid dehydrogenase catalytic" evidence="5">
    <location>
        <begin position="30"/>
        <end position="315"/>
    </location>
</feature>
<keyword evidence="3" id="KW-0520">NAD</keyword>
<dbReference type="InterPro" id="IPR050857">
    <property type="entry name" value="D-2-hydroxyacid_DH"/>
</dbReference>
<evidence type="ECO:0000256" key="3">
    <source>
        <dbReference type="ARBA" id="ARBA00023027"/>
    </source>
</evidence>
<evidence type="ECO:0000259" key="5">
    <source>
        <dbReference type="Pfam" id="PF00389"/>
    </source>
</evidence>